<sequence>MAQWRNPAAARIAGQIATGAFALAMAGQLLLIIGVIPVAWAWGGTQKTLNPTVQIGGVAAIAILALSAYAIRRRAGLDGAGRPGRGLMIVAWLITAYLFLNTLANLASPSLGEKLVFGPVALVAALSCLVVAWSKPVEQ</sequence>
<dbReference type="EMBL" id="LWQS01000049">
    <property type="protein sequence ID" value="OAN45976.1"/>
    <property type="molecule type" value="Genomic_DNA"/>
</dbReference>
<organism evidence="2 3">
    <name type="scientific">Chloroflexus islandicus</name>
    <dbReference type="NCBI Taxonomy" id="1707952"/>
    <lineage>
        <taxon>Bacteria</taxon>
        <taxon>Bacillati</taxon>
        <taxon>Chloroflexota</taxon>
        <taxon>Chloroflexia</taxon>
        <taxon>Chloroflexales</taxon>
        <taxon>Chloroflexineae</taxon>
        <taxon>Chloroflexaceae</taxon>
        <taxon>Chloroflexus</taxon>
    </lineage>
</organism>
<keyword evidence="1" id="KW-0472">Membrane</keyword>
<dbReference type="RefSeq" id="WP_066786568.1">
    <property type="nucleotide sequence ID" value="NZ_LWQS01000049.1"/>
</dbReference>
<proteinExistence type="predicted"/>
<reference evidence="2 3" key="1">
    <citation type="submission" date="2016-04" db="EMBL/GenBank/DDBJ databases">
        <title>Chloroflexus islandicus sp. nov., a thermophilic filamentous anoxygenic phototrophic bacterium from geyser Strokkur (Iceland).</title>
        <authorList>
            <person name="Gaisin V.A."/>
            <person name="Kalashnikov A.M."/>
            <person name="Sukhacheva M.V."/>
            <person name="Grouzdev D.S."/>
            <person name="Ivanov T.M."/>
            <person name="Kuznetsov B."/>
            <person name="Gorlenko V.M."/>
        </authorList>
    </citation>
    <scope>NUCLEOTIDE SEQUENCE [LARGE SCALE GENOMIC DNA]</scope>
    <source>
        <strain evidence="3">isl-2</strain>
    </source>
</reference>
<dbReference type="AlphaFoldDB" id="A0A178MBR5"/>
<feature type="transmembrane region" description="Helical" evidence="1">
    <location>
        <begin position="12"/>
        <end position="40"/>
    </location>
</feature>
<keyword evidence="3" id="KW-1185">Reference proteome</keyword>
<dbReference type="OrthoDB" id="9803232at2"/>
<feature type="transmembrane region" description="Helical" evidence="1">
    <location>
        <begin position="116"/>
        <end position="134"/>
    </location>
</feature>
<comment type="caution">
    <text evidence="2">The sequence shown here is derived from an EMBL/GenBank/DDBJ whole genome shotgun (WGS) entry which is preliminary data.</text>
</comment>
<protein>
    <submittedName>
        <fullName evidence="2">Uncharacterized protein</fullName>
    </submittedName>
</protein>
<name>A0A178MBR5_9CHLR</name>
<gene>
    <name evidence="2" type="ORF">A6A03_01580</name>
</gene>
<dbReference type="Proteomes" id="UP000078287">
    <property type="component" value="Unassembled WGS sequence"/>
</dbReference>
<accession>A0A178MBR5</accession>
<keyword evidence="1" id="KW-1133">Transmembrane helix</keyword>
<dbReference type="STRING" id="1707952.A6A03_01580"/>
<keyword evidence="1" id="KW-0812">Transmembrane</keyword>
<evidence type="ECO:0000313" key="3">
    <source>
        <dbReference type="Proteomes" id="UP000078287"/>
    </source>
</evidence>
<evidence type="ECO:0000256" key="1">
    <source>
        <dbReference type="SAM" id="Phobius"/>
    </source>
</evidence>
<feature type="transmembrane region" description="Helical" evidence="1">
    <location>
        <begin position="83"/>
        <end position="104"/>
    </location>
</feature>
<feature type="transmembrane region" description="Helical" evidence="1">
    <location>
        <begin position="52"/>
        <end position="71"/>
    </location>
</feature>
<evidence type="ECO:0000313" key="2">
    <source>
        <dbReference type="EMBL" id="OAN45976.1"/>
    </source>
</evidence>